<dbReference type="SMART" id="SM00986">
    <property type="entry name" value="UDG"/>
    <property type="match status" value="1"/>
</dbReference>
<dbReference type="Proteomes" id="UP000179145">
    <property type="component" value="Chromosome"/>
</dbReference>
<accession>A0A1D8UVD2</accession>
<gene>
    <name evidence="9" type="ORF">A0U89_11110</name>
</gene>
<dbReference type="RefSeq" id="WP_227004214.1">
    <property type="nucleotide sequence ID" value="NZ_BJVW01000001.1"/>
</dbReference>
<reference evidence="9 10" key="1">
    <citation type="journal article" date="2016" name="Microb. Cell Fact.">
        <title>Dissection of exopolysaccharide biosynthesis in Kozakia baliensis.</title>
        <authorList>
            <person name="Brandt J.U."/>
            <person name="Jakob F."/>
            <person name="Behr J."/>
            <person name="Geissler A.J."/>
            <person name="Vogel R.F."/>
        </authorList>
    </citation>
    <scope>NUCLEOTIDE SEQUENCE [LARGE SCALE GENOMIC DNA]</scope>
    <source>
        <strain evidence="9 10">DSM 14400</strain>
    </source>
</reference>
<dbReference type="GO" id="GO:0006281">
    <property type="term" value="P:DNA repair"/>
    <property type="evidence" value="ECO:0007669"/>
    <property type="project" value="UniProtKB-KW"/>
</dbReference>
<dbReference type="InterPro" id="IPR005122">
    <property type="entry name" value="Uracil-DNA_glycosylase-like"/>
</dbReference>
<protein>
    <submittedName>
        <fullName evidence="9">Uncharacterized protein</fullName>
    </submittedName>
</protein>
<evidence type="ECO:0000256" key="5">
    <source>
        <dbReference type="ARBA" id="ARBA00023004"/>
    </source>
</evidence>
<evidence type="ECO:0000256" key="6">
    <source>
        <dbReference type="ARBA" id="ARBA00023014"/>
    </source>
</evidence>
<dbReference type="PANTHER" id="PTHR33693:SF1">
    <property type="entry name" value="TYPE-4 URACIL-DNA GLYCOSYLASE"/>
    <property type="match status" value="1"/>
</dbReference>
<proteinExistence type="predicted"/>
<evidence type="ECO:0000256" key="2">
    <source>
        <dbReference type="ARBA" id="ARBA00022723"/>
    </source>
</evidence>
<dbReference type="SMART" id="SM00987">
    <property type="entry name" value="UreE_C"/>
    <property type="match status" value="1"/>
</dbReference>
<evidence type="ECO:0000256" key="1">
    <source>
        <dbReference type="ARBA" id="ARBA00022485"/>
    </source>
</evidence>
<sequence length="266" mass="28491">MPQILTDSMTSEALALLRLYQDWGVDCALDESPVDRMAEPPPIPRAFSRKATRPAATASKPAASPIVATQASLTQAQDLAALARSLPDLPGCTLARTATHTLLPIHVEGAALMLIGETPDADEDRSGLLFAGPSGQLLDRMFASIGLSRETMSQAPALPWRPPGGRDVTLVEMRACRPVLHRAIALCRPQRLITLGATPTRLLLGEDSVLTRVRGRWAESTLEDGTVLPVLPMRHPLQLPASATARRDAWRDLLLLAETLAPSGAS</sequence>
<dbReference type="PANTHER" id="PTHR33693">
    <property type="entry name" value="TYPE-5 URACIL-DNA GLYCOSYLASE"/>
    <property type="match status" value="1"/>
</dbReference>
<dbReference type="SUPFAM" id="SSF52141">
    <property type="entry name" value="Uracil-DNA glycosylase-like"/>
    <property type="match status" value="1"/>
</dbReference>
<dbReference type="Gene3D" id="3.40.470.10">
    <property type="entry name" value="Uracil-DNA glycosylase-like domain"/>
    <property type="match status" value="1"/>
</dbReference>
<evidence type="ECO:0000256" key="8">
    <source>
        <dbReference type="SAM" id="MobiDB-lite"/>
    </source>
</evidence>
<keyword evidence="6" id="KW-0411">Iron-sulfur</keyword>
<keyword evidence="2" id="KW-0479">Metal-binding</keyword>
<keyword evidence="1" id="KW-0004">4Fe-4S</keyword>
<keyword evidence="3" id="KW-0227">DNA damage</keyword>
<dbReference type="EMBL" id="CP014674">
    <property type="protein sequence ID" value="AOX17605.1"/>
    <property type="molecule type" value="Genomic_DNA"/>
</dbReference>
<evidence type="ECO:0000313" key="9">
    <source>
        <dbReference type="EMBL" id="AOX17605.1"/>
    </source>
</evidence>
<dbReference type="InterPro" id="IPR036895">
    <property type="entry name" value="Uracil-DNA_glycosylase-like_sf"/>
</dbReference>
<dbReference type="AlphaFoldDB" id="A0A1D8UVD2"/>
<dbReference type="GO" id="GO:0051539">
    <property type="term" value="F:4 iron, 4 sulfur cluster binding"/>
    <property type="evidence" value="ECO:0007669"/>
    <property type="project" value="UniProtKB-KW"/>
</dbReference>
<dbReference type="GO" id="GO:0046872">
    <property type="term" value="F:metal ion binding"/>
    <property type="evidence" value="ECO:0007669"/>
    <property type="project" value="UniProtKB-KW"/>
</dbReference>
<keyword evidence="4" id="KW-0378">Hydrolase</keyword>
<keyword evidence="10" id="KW-1185">Reference proteome</keyword>
<evidence type="ECO:0000256" key="3">
    <source>
        <dbReference type="ARBA" id="ARBA00022763"/>
    </source>
</evidence>
<dbReference type="GO" id="GO:0097506">
    <property type="term" value="F:deaminated base DNA N-glycosylase activity"/>
    <property type="evidence" value="ECO:0007669"/>
    <property type="project" value="UniProtKB-ARBA"/>
</dbReference>
<dbReference type="Pfam" id="PF03167">
    <property type="entry name" value="UDG"/>
    <property type="match status" value="1"/>
</dbReference>
<name>A0A1D8UVD2_9PROT</name>
<dbReference type="CDD" id="cd10030">
    <property type="entry name" value="UDG-F4_TTUDGA_SPO1dp_like"/>
    <property type="match status" value="1"/>
</dbReference>
<dbReference type="KEGG" id="kba:A0U89_11110"/>
<keyword evidence="5" id="KW-0408">Iron</keyword>
<keyword evidence="7" id="KW-0234">DNA repair</keyword>
<feature type="compositionally biased region" description="Low complexity" evidence="8">
    <location>
        <begin position="53"/>
        <end position="63"/>
    </location>
</feature>
<dbReference type="InterPro" id="IPR051536">
    <property type="entry name" value="UDG_Type-4/5"/>
</dbReference>
<evidence type="ECO:0000256" key="7">
    <source>
        <dbReference type="ARBA" id="ARBA00023204"/>
    </source>
</evidence>
<dbReference type="STRING" id="153496.A0U89_11110"/>
<dbReference type="eggNOG" id="COG1573">
    <property type="taxonomic scope" value="Bacteria"/>
</dbReference>
<feature type="region of interest" description="Disordered" evidence="8">
    <location>
        <begin position="33"/>
        <end position="63"/>
    </location>
</feature>
<evidence type="ECO:0000256" key="4">
    <source>
        <dbReference type="ARBA" id="ARBA00022801"/>
    </source>
</evidence>
<evidence type="ECO:0000313" key="10">
    <source>
        <dbReference type="Proteomes" id="UP000179145"/>
    </source>
</evidence>
<organism evidence="9 10">
    <name type="scientific">Kozakia baliensis</name>
    <dbReference type="NCBI Taxonomy" id="153496"/>
    <lineage>
        <taxon>Bacteria</taxon>
        <taxon>Pseudomonadati</taxon>
        <taxon>Pseudomonadota</taxon>
        <taxon>Alphaproteobacteria</taxon>
        <taxon>Acetobacterales</taxon>
        <taxon>Acetobacteraceae</taxon>
        <taxon>Kozakia</taxon>
    </lineage>
</organism>